<dbReference type="OrthoDB" id="8193455at2759"/>
<feature type="transmembrane region" description="Helical" evidence="1">
    <location>
        <begin position="12"/>
        <end position="34"/>
    </location>
</feature>
<proteinExistence type="predicted"/>
<evidence type="ECO:0000313" key="2">
    <source>
        <dbReference type="EMBL" id="JAD09621.1"/>
    </source>
</evidence>
<dbReference type="EMBL" id="GBXI01004671">
    <property type="protein sequence ID" value="JAD09621.1"/>
    <property type="molecule type" value="Transcribed_RNA"/>
</dbReference>
<protein>
    <submittedName>
        <fullName evidence="2">Uncharacterized protein</fullName>
    </submittedName>
</protein>
<organism evidence="2">
    <name type="scientific">Zeugodacus cucurbitae</name>
    <name type="common">Melon fruit fly</name>
    <name type="synonym">Bactrocera cucurbitae</name>
    <dbReference type="NCBI Taxonomy" id="28588"/>
    <lineage>
        <taxon>Eukaryota</taxon>
        <taxon>Metazoa</taxon>
        <taxon>Ecdysozoa</taxon>
        <taxon>Arthropoda</taxon>
        <taxon>Hexapoda</taxon>
        <taxon>Insecta</taxon>
        <taxon>Pterygota</taxon>
        <taxon>Neoptera</taxon>
        <taxon>Endopterygota</taxon>
        <taxon>Diptera</taxon>
        <taxon>Brachycera</taxon>
        <taxon>Muscomorpha</taxon>
        <taxon>Tephritoidea</taxon>
        <taxon>Tephritidae</taxon>
        <taxon>Zeugodacus</taxon>
        <taxon>Zeugodacus</taxon>
    </lineage>
</organism>
<accession>A0A0A1XFA8</accession>
<name>A0A0A1XFA8_ZEUCU</name>
<evidence type="ECO:0000256" key="1">
    <source>
        <dbReference type="SAM" id="Phobius"/>
    </source>
</evidence>
<feature type="transmembrane region" description="Helical" evidence="1">
    <location>
        <begin position="159"/>
        <end position="178"/>
    </location>
</feature>
<reference evidence="2" key="1">
    <citation type="submission" date="2014-11" db="EMBL/GenBank/DDBJ databases">
        <authorList>
            <person name="Geib S."/>
        </authorList>
    </citation>
    <scope>NUCLEOTIDE SEQUENCE</scope>
</reference>
<gene>
    <name evidence="2" type="ORF">g.21654</name>
</gene>
<keyword evidence="1" id="KW-0472">Membrane</keyword>
<keyword evidence="1" id="KW-0812">Transmembrane</keyword>
<dbReference type="AlphaFoldDB" id="A0A0A1XFA8"/>
<sequence>MQPLKRFTQCGSLTMLFGVFIILFGVSSTALTTFGKTNNDKPTPTPIIKGKECNNHDDCITIDKTSCVKDPNDYKHRCLCGDDSAPVNGHCADVLKGLRHKCTSSHECEDGLVCQFESLNRTIGVSKFISKTKLCLCDNESGFFEDVLRDICSGASLQTIANILLSLLSTVAPFIVYARMKPHF</sequence>
<keyword evidence="1" id="KW-1133">Transmembrane helix</keyword>
<reference evidence="2" key="2">
    <citation type="journal article" date="2015" name="Gigascience">
        <title>Reconstructing a comprehensive transcriptome assembly of a white-pupal translocated strain of the pest fruit fly Bactrocera cucurbitae.</title>
        <authorList>
            <person name="Sim S.B."/>
            <person name="Calla B."/>
            <person name="Hall B."/>
            <person name="DeRego T."/>
            <person name="Geib S.M."/>
        </authorList>
    </citation>
    <scope>NUCLEOTIDE SEQUENCE</scope>
</reference>